<dbReference type="GO" id="GO:0098609">
    <property type="term" value="P:cell-cell adhesion"/>
    <property type="evidence" value="ECO:0007669"/>
    <property type="project" value="TreeGrafter"/>
</dbReference>
<dbReference type="PANTHER" id="PTHR11640">
    <property type="entry name" value="NEPHRIN"/>
    <property type="match status" value="1"/>
</dbReference>
<dbReference type="PROSITE" id="PS50835">
    <property type="entry name" value="IG_LIKE"/>
    <property type="match status" value="1"/>
</dbReference>
<keyword evidence="3" id="KW-1015">Disulfide bond</keyword>
<dbReference type="InterPro" id="IPR036179">
    <property type="entry name" value="Ig-like_dom_sf"/>
</dbReference>
<dbReference type="InterPro" id="IPR007110">
    <property type="entry name" value="Ig-like_dom"/>
</dbReference>
<organism evidence="8 9">
    <name type="scientific">Chionoecetes opilio</name>
    <name type="common">Atlantic snow crab</name>
    <name type="synonym">Cancer opilio</name>
    <dbReference type="NCBI Taxonomy" id="41210"/>
    <lineage>
        <taxon>Eukaryota</taxon>
        <taxon>Metazoa</taxon>
        <taxon>Ecdysozoa</taxon>
        <taxon>Arthropoda</taxon>
        <taxon>Crustacea</taxon>
        <taxon>Multicrustacea</taxon>
        <taxon>Malacostraca</taxon>
        <taxon>Eumalacostraca</taxon>
        <taxon>Eucarida</taxon>
        <taxon>Decapoda</taxon>
        <taxon>Pleocyemata</taxon>
        <taxon>Brachyura</taxon>
        <taxon>Eubrachyura</taxon>
        <taxon>Majoidea</taxon>
        <taxon>Majidae</taxon>
        <taxon>Chionoecetes</taxon>
    </lineage>
</organism>
<evidence type="ECO:0000256" key="3">
    <source>
        <dbReference type="ARBA" id="ARBA00023157"/>
    </source>
</evidence>
<name>A0A8J4YJN1_CHIOP</name>
<evidence type="ECO:0000313" key="9">
    <source>
        <dbReference type="Proteomes" id="UP000770661"/>
    </source>
</evidence>
<keyword evidence="9" id="KW-1185">Reference proteome</keyword>
<protein>
    <recommendedName>
        <fullName evidence="7">Ig-like domain-containing protein</fullName>
    </recommendedName>
</protein>
<evidence type="ECO:0000259" key="7">
    <source>
        <dbReference type="PROSITE" id="PS50835"/>
    </source>
</evidence>
<proteinExistence type="predicted"/>
<dbReference type="InterPro" id="IPR013783">
    <property type="entry name" value="Ig-like_fold"/>
</dbReference>
<keyword evidence="5" id="KW-0393">Immunoglobulin domain</keyword>
<evidence type="ECO:0000256" key="6">
    <source>
        <dbReference type="SAM" id="MobiDB-lite"/>
    </source>
</evidence>
<feature type="region of interest" description="Disordered" evidence="6">
    <location>
        <begin position="173"/>
        <end position="223"/>
    </location>
</feature>
<gene>
    <name evidence="8" type="ORF">GWK47_030473</name>
</gene>
<keyword evidence="2" id="KW-0472">Membrane</keyword>
<evidence type="ECO:0000313" key="8">
    <source>
        <dbReference type="EMBL" id="KAG0729368.1"/>
    </source>
</evidence>
<accession>A0A8J4YJN1</accession>
<comment type="caution">
    <text evidence="8">The sequence shown here is derived from an EMBL/GenBank/DDBJ whole genome shotgun (WGS) entry which is preliminary data.</text>
</comment>
<evidence type="ECO:0000256" key="4">
    <source>
        <dbReference type="ARBA" id="ARBA00023180"/>
    </source>
</evidence>
<evidence type="ECO:0000256" key="1">
    <source>
        <dbReference type="ARBA" id="ARBA00004479"/>
    </source>
</evidence>
<evidence type="ECO:0000256" key="5">
    <source>
        <dbReference type="ARBA" id="ARBA00023319"/>
    </source>
</evidence>
<dbReference type="GO" id="GO:0005886">
    <property type="term" value="C:plasma membrane"/>
    <property type="evidence" value="ECO:0007669"/>
    <property type="project" value="TreeGrafter"/>
</dbReference>
<dbReference type="PANTHER" id="PTHR11640:SF136">
    <property type="entry name" value="NEPHRIN"/>
    <property type="match status" value="1"/>
</dbReference>
<feature type="compositionally biased region" description="Polar residues" evidence="6">
    <location>
        <begin position="173"/>
        <end position="189"/>
    </location>
</feature>
<dbReference type="GO" id="GO:0005911">
    <property type="term" value="C:cell-cell junction"/>
    <property type="evidence" value="ECO:0007669"/>
    <property type="project" value="TreeGrafter"/>
</dbReference>
<dbReference type="EMBL" id="JACEEZ010001287">
    <property type="protein sequence ID" value="KAG0729368.1"/>
    <property type="molecule type" value="Genomic_DNA"/>
</dbReference>
<evidence type="ECO:0000256" key="2">
    <source>
        <dbReference type="ARBA" id="ARBA00023136"/>
    </source>
</evidence>
<dbReference type="InterPro" id="IPR051275">
    <property type="entry name" value="Cell_adhesion_signaling"/>
</dbReference>
<comment type="subcellular location">
    <subcellularLocation>
        <location evidence="1">Membrane</location>
        <topology evidence="1">Single-pass type I membrane protein</topology>
    </subcellularLocation>
</comment>
<dbReference type="Gene3D" id="2.60.40.10">
    <property type="entry name" value="Immunoglobulins"/>
    <property type="match status" value="2"/>
</dbReference>
<reference evidence="8" key="1">
    <citation type="submission" date="2020-07" db="EMBL/GenBank/DDBJ databases">
        <title>The High-quality genome of the commercially important snow crab, Chionoecetes opilio.</title>
        <authorList>
            <person name="Jeong J.-H."/>
            <person name="Ryu S."/>
        </authorList>
    </citation>
    <scope>NUCLEOTIDE SEQUENCE</scope>
    <source>
        <strain evidence="8">MADBK_172401_WGS</strain>
        <tissue evidence="8">Digestive gland</tissue>
    </source>
</reference>
<dbReference type="SUPFAM" id="SSF48726">
    <property type="entry name" value="Immunoglobulin"/>
    <property type="match status" value="1"/>
</dbReference>
<dbReference type="OrthoDB" id="6369294at2759"/>
<keyword evidence="4" id="KW-0325">Glycoprotein</keyword>
<sequence length="223" mass="24017">MFHFHAARVGPASHLPCRNYWKDKRDEFGGLESLTKWRRDSATPVRDSTNRATLAGPNGRRNLLQLYHTLYKSDKELTAQTAVRGGVTKVTVALTASPEDNGAQLRCEATNAALPAPLTALTTLNLLFPAWEVRGWANPRSVEVEHVVTLTCESSASVPPSTITWYSANALDQPSSRHSPGSFGGTVTRSGVPRSESMGGVAGTGECPHYTATPRAASRCQDA</sequence>
<dbReference type="GO" id="GO:0050839">
    <property type="term" value="F:cell adhesion molecule binding"/>
    <property type="evidence" value="ECO:0007669"/>
    <property type="project" value="TreeGrafter"/>
</dbReference>
<dbReference type="Proteomes" id="UP000770661">
    <property type="component" value="Unassembled WGS sequence"/>
</dbReference>
<dbReference type="AlphaFoldDB" id="A0A8J4YJN1"/>
<feature type="domain" description="Ig-like" evidence="7">
    <location>
        <begin position="129"/>
        <end position="166"/>
    </location>
</feature>